<evidence type="ECO:0000313" key="3">
    <source>
        <dbReference type="Proteomes" id="UP000299102"/>
    </source>
</evidence>
<dbReference type="EMBL" id="BGZK01000163">
    <property type="protein sequence ID" value="GBP24556.1"/>
    <property type="molecule type" value="Genomic_DNA"/>
</dbReference>
<feature type="region of interest" description="Disordered" evidence="1">
    <location>
        <begin position="120"/>
        <end position="140"/>
    </location>
</feature>
<proteinExistence type="predicted"/>
<sequence length="140" mass="15536">MQTFAGGDSNAVYDIVIGDESWIHCYDPEPKKQSVQWLFPFEDVLTKRGARRSPPVDFIRCALNKIKLPLTGLTAPFLWGDLPRKAPTAPDDFFDKRAPAVDFTPLNDVKAPLIEEDGRVDVSANQWNSPEGAPVPVKGQ</sequence>
<organism evidence="2 3">
    <name type="scientific">Eumeta variegata</name>
    <name type="common">Bagworm moth</name>
    <name type="synonym">Eumeta japonica</name>
    <dbReference type="NCBI Taxonomy" id="151549"/>
    <lineage>
        <taxon>Eukaryota</taxon>
        <taxon>Metazoa</taxon>
        <taxon>Ecdysozoa</taxon>
        <taxon>Arthropoda</taxon>
        <taxon>Hexapoda</taxon>
        <taxon>Insecta</taxon>
        <taxon>Pterygota</taxon>
        <taxon>Neoptera</taxon>
        <taxon>Endopterygota</taxon>
        <taxon>Lepidoptera</taxon>
        <taxon>Glossata</taxon>
        <taxon>Ditrysia</taxon>
        <taxon>Tineoidea</taxon>
        <taxon>Psychidae</taxon>
        <taxon>Oiketicinae</taxon>
        <taxon>Eumeta</taxon>
    </lineage>
</organism>
<name>A0A4C1UF31_EUMVA</name>
<evidence type="ECO:0000256" key="1">
    <source>
        <dbReference type="SAM" id="MobiDB-lite"/>
    </source>
</evidence>
<protein>
    <submittedName>
        <fullName evidence="2">Uncharacterized protein</fullName>
    </submittedName>
</protein>
<reference evidence="2 3" key="1">
    <citation type="journal article" date="2019" name="Commun. Biol.">
        <title>The bagworm genome reveals a unique fibroin gene that provides high tensile strength.</title>
        <authorList>
            <person name="Kono N."/>
            <person name="Nakamura H."/>
            <person name="Ohtoshi R."/>
            <person name="Tomita M."/>
            <person name="Numata K."/>
            <person name="Arakawa K."/>
        </authorList>
    </citation>
    <scope>NUCLEOTIDE SEQUENCE [LARGE SCALE GENOMIC DNA]</scope>
</reference>
<dbReference type="OrthoDB" id="10017160at2759"/>
<evidence type="ECO:0000313" key="2">
    <source>
        <dbReference type="EMBL" id="GBP24556.1"/>
    </source>
</evidence>
<comment type="caution">
    <text evidence="2">The sequence shown here is derived from an EMBL/GenBank/DDBJ whole genome shotgun (WGS) entry which is preliminary data.</text>
</comment>
<dbReference type="Proteomes" id="UP000299102">
    <property type="component" value="Unassembled WGS sequence"/>
</dbReference>
<gene>
    <name evidence="2" type="ORF">EVAR_79464_1</name>
</gene>
<accession>A0A4C1UF31</accession>
<dbReference type="AlphaFoldDB" id="A0A4C1UF31"/>
<keyword evidence="3" id="KW-1185">Reference proteome</keyword>